<dbReference type="KEGG" id="ifn:GM661_01860"/>
<feature type="region of interest" description="Disordered" evidence="3">
    <location>
        <begin position="236"/>
        <end position="257"/>
    </location>
</feature>
<dbReference type="GO" id="GO:0016740">
    <property type="term" value="F:transferase activity"/>
    <property type="evidence" value="ECO:0007669"/>
    <property type="project" value="UniProtKB-KW"/>
</dbReference>
<dbReference type="PIRSF" id="PIRSF004976">
    <property type="entry name" value="ATPase_YdaO"/>
    <property type="match status" value="1"/>
</dbReference>
<dbReference type="InterPro" id="IPR035107">
    <property type="entry name" value="tRNA_thiolation_TtcA_Ctu1"/>
</dbReference>
<proteinExistence type="predicted"/>
<keyword evidence="2" id="KW-0067">ATP-binding</keyword>
<sequence>MKLSLSKNYTNKIVKAVAEFDLIQDDDHILVGLSGGKDSSFLLYSLAFLRKYLGVKFSLSVITIDLGFNGVDFEPLRDFCRELAVPFYLERTRIAEYILQEEAANPCAKCAHFRKGAIAGFMRKKGIKKLAFGHHYDDAVETFLMSILYSGQLVTFQPKQYLSSNDIFIIRPLVYLREKDIVEAGKLLGYEPISSPCPYDGKTKREEIKQYLREFTGQKQVFYNLAAAMRKGASLERWPQSPSGEELSRKIKELWKP</sequence>
<dbReference type="Gene3D" id="3.40.50.620">
    <property type="entry name" value="HUPs"/>
    <property type="match status" value="1"/>
</dbReference>
<evidence type="ECO:0000256" key="1">
    <source>
        <dbReference type="ARBA" id="ARBA00022679"/>
    </source>
</evidence>
<reference evidence="5" key="1">
    <citation type="submission" date="2019-12" db="EMBL/GenBank/DDBJ databases">
        <authorList>
            <person name="zhang j."/>
            <person name="sun C.M."/>
        </authorList>
    </citation>
    <scope>NUCLEOTIDE SEQUENCE</scope>
    <source>
        <strain evidence="5">NS-1</strain>
    </source>
</reference>
<dbReference type="PANTHER" id="PTHR43686:SF1">
    <property type="entry name" value="AMINOTRAN_5 DOMAIN-CONTAINING PROTEIN"/>
    <property type="match status" value="1"/>
</dbReference>
<organism evidence="5 6">
    <name type="scientific">Iocasia fonsfrigidae</name>
    <dbReference type="NCBI Taxonomy" id="2682810"/>
    <lineage>
        <taxon>Bacteria</taxon>
        <taxon>Bacillati</taxon>
        <taxon>Bacillota</taxon>
        <taxon>Clostridia</taxon>
        <taxon>Halanaerobiales</taxon>
        <taxon>Halanaerobiaceae</taxon>
        <taxon>Iocasia</taxon>
    </lineage>
</organism>
<dbReference type="GO" id="GO:0008033">
    <property type="term" value="P:tRNA processing"/>
    <property type="evidence" value="ECO:0007669"/>
    <property type="project" value="InterPro"/>
</dbReference>
<dbReference type="InterPro" id="IPR011063">
    <property type="entry name" value="TilS/TtcA_N"/>
</dbReference>
<accession>A0A8A7K543</accession>
<feature type="compositionally biased region" description="Basic and acidic residues" evidence="3">
    <location>
        <begin position="246"/>
        <end position="257"/>
    </location>
</feature>
<evidence type="ECO:0000259" key="4">
    <source>
        <dbReference type="Pfam" id="PF01171"/>
    </source>
</evidence>
<dbReference type="InterPro" id="IPR014729">
    <property type="entry name" value="Rossmann-like_a/b/a_fold"/>
</dbReference>
<evidence type="ECO:0000256" key="3">
    <source>
        <dbReference type="SAM" id="MobiDB-lite"/>
    </source>
</evidence>
<dbReference type="EMBL" id="CP046640">
    <property type="protein sequence ID" value="QTL96806.1"/>
    <property type="molecule type" value="Genomic_DNA"/>
</dbReference>
<evidence type="ECO:0000256" key="2">
    <source>
        <dbReference type="PIRSR" id="PIRSR004976-51"/>
    </source>
</evidence>
<dbReference type="GO" id="GO:0005524">
    <property type="term" value="F:ATP binding"/>
    <property type="evidence" value="ECO:0007669"/>
    <property type="project" value="UniProtKB-KW"/>
</dbReference>
<dbReference type="SUPFAM" id="SSF52402">
    <property type="entry name" value="Adenine nucleotide alpha hydrolases-like"/>
    <property type="match status" value="1"/>
</dbReference>
<dbReference type="AlphaFoldDB" id="A0A8A7K543"/>
<feature type="binding site" evidence="2">
    <location>
        <position position="64"/>
    </location>
    <ligand>
        <name>ATP</name>
        <dbReference type="ChEBI" id="CHEBI:30616"/>
    </ligand>
</feature>
<dbReference type="PANTHER" id="PTHR43686">
    <property type="entry name" value="SULFURTRANSFERASE-RELATED"/>
    <property type="match status" value="1"/>
</dbReference>
<name>A0A8A7K543_9FIRM</name>
<dbReference type="Pfam" id="PF01171">
    <property type="entry name" value="ATP_bind_3"/>
    <property type="match status" value="1"/>
</dbReference>
<feature type="binding site" evidence="2">
    <location>
        <position position="38"/>
    </location>
    <ligand>
        <name>ATP</name>
        <dbReference type="ChEBI" id="CHEBI:30616"/>
    </ligand>
</feature>
<evidence type="ECO:0000313" key="6">
    <source>
        <dbReference type="Proteomes" id="UP000665020"/>
    </source>
</evidence>
<feature type="domain" description="tRNA(Ile)-lysidine/2-thiocytidine synthase N-terminal" evidence="4">
    <location>
        <begin position="28"/>
        <end position="186"/>
    </location>
</feature>
<evidence type="ECO:0000313" key="5">
    <source>
        <dbReference type="EMBL" id="QTL96806.1"/>
    </source>
</evidence>
<gene>
    <name evidence="5" type="ORF">GM661_01860</name>
</gene>
<keyword evidence="6" id="KW-1185">Reference proteome</keyword>
<feature type="binding site" evidence="2">
    <location>
        <begin position="32"/>
        <end position="34"/>
    </location>
    <ligand>
        <name>ATP</name>
        <dbReference type="ChEBI" id="CHEBI:30616"/>
    </ligand>
</feature>
<dbReference type="CDD" id="cd24138">
    <property type="entry name" value="TtcA-like"/>
    <property type="match status" value="1"/>
</dbReference>
<keyword evidence="2" id="KW-0547">Nucleotide-binding</keyword>
<dbReference type="Proteomes" id="UP000665020">
    <property type="component" value="Chromosome"/>
</dbReference>
<keyword evidence="1" id="KW-0808">Transferase</keyword>
<protein>
    <submittedName>
        <fullName evidence="5">tRNA 2-thiocytidine biosynthesis protein TtcA</fullName>
    </submittedName>
</protein>
<feature type="binding site" evidence="2">
    <location>
        <position position="133"/>
    </location>
    <ligand>
        <name>ATP</name>
        <dbReference type="ChEBI" id="CHEBI:30616"/>
    </ligand>
</feature>
<dbReference type="RefSeq" id="WP_230868494.1">
    <property type="nucleotide sequence ID" value="NZ_CP046640.1"/>
</dbReference>
<feature type="binding site" evidence="2">
    <location>
        <position position="138"/>
    </location>
    <ligand>
        <name>ATP</name>
        <dbReference type="ChEBI" id="CHEBI:30616"/>
    </ligand>
</feature>